<dbReference type="GO" id="GO:0005634">
    <property type="term" value="C:nucleus"/>
    <property type="evidence" value="ECO:0007669"/>
    <property type="project" value="UniProtKB-SubCell"/>
</dbReference>
<evidence type="ECO:0000256" key="5">
    <source>
        <dbReference type="ARBA" id="ARBA00022499"/>
    </source>
</evidence>
<evidence type="ECO:0000256" key="3">
    <source>
        <dbReference type="ARBA" id="ARBA00008430"/>
    </source>
</evidence>
<evidence type="ECO:0000256" key="4">
    <source>
        <dbReference type="ARBA" id="ARBA00022490"/>
    </source>
</evidence>
<dbReference type="Pfam" id="PF00240">
    <property type="entry name" value="ubiquitin"/>
    <property type="match status" value="3"/>
</dbReference>
<dbReference type="PANTHER" id="PTHR10666">
    <property type="entry name" value="UBIQUITIN"/>
    <property type="match status" value="1"/>
</dbReference>
<dbReference type="GO" id="GO:0005737">
    <property type="term" value="C:cytoplasm"/>
    <property type="evidence" value="ECO:0007669"/>
    <property type="project" value="UniProtKB-SubCell"/>
</dbReference>
<sequence length="279" mass="31767">MQLFMKTLTIKTITIEVKSSYTINNATARTYIEEDRQQRLIFAGKQIDNGRTLSDYNMQRQNTLHVVRLLRGDGSHIFVTTLTGKTIARDFDSSDTINNFEAKIQDKGCPKDGRTPRVFLRLLDSVHIFVKTRTSKAITREAESSDTIDNVKAKIQYNVGVHPRHARLTVADKQFHDRRNGPYYNIHKDSNPHIGNTQVFVKMFTGKTTIEVASDTFGNVKAKIQNKVCIQPDQQRLTFAGKELDDDRMAIRLQYPGRIFVDTLTTNTSTIEVKSSNPL</sequence>
<dbReference type="InterPro" id="IPR050158">
    <property type="entry name" value="Ubiquitin_ubiquitin-like"/>
</dbReference>
<evidence type="ECO:0000313" key="11">
    <source>
        <dbReference type="Proteomes" id="UP000077266"/>
    </source>
</evidence>
<evidence type="ECO:0000256" key="8">
    <source>
        <dbReference type="ARBA" id="ARBA00023242"/>
    </source>
</evidence>
<accession>A0A165J422</accession>
<dbReference type="PRINTS" id="PR00348">
    <property type="entry name" value="UBIQUITIN"/>
</dbReference>
<keyword evidence="8" id="KW-0539">Nucleus</keyword>
<keyword evidence="7" id="KW-0832">Ubl conjugation</keyword>
<dbReference type="InterPro" id="IPR019956">
    <property type="entry name" value="Ubiquitin_dom"/>
</dbReference>
<evidence type="ECO:0000256" key="6">
    <source>
        <dbReference type="ARBA" id="ARBA00022737"/>
    </source>
</evidence>
<dbReference type="FunFam" id="3.10.20.90:FF:000469">
    <property type="entry name" value="Polyubiquitin-C"/>
    <property type="match status" value="1"/>
</dbReference>
<dbReference type="EMBL" id="KV425975">
    <property type="protein sequence ID" value="KZV94302.1"/>
    <property type="molecule type" value="Genomic_DNA"/>
</dbReference>
<evidence type="ECO:0000256" key="1">
    <source>
        <dbReference type="ARBA" id="ARBA00004123"/>
    </source>
</evidence>
<organism evidence="10 11">
    <name type="scientific">Exidia glandulosa HHB12029</name>
    <dbReference type="NCBI Taxonomy" id="1314781"/>
    <lineage>
        <taxon>Eukaryota</taxon>
        <taxon>Fungi</taxon>
        <taxon>Dikarya</taxon>
        <taxon>Basidiomycota</taxon>
        <taxon>Agaricomycotina</taxon>
        <taxon>Agaricomycetes</taxon>
        <taxon>Auriculariales</taxon>
        <taxon>Exidiaceae</taxon>
        <taxon>Exidia</taxon>
    </lineage>
</organism>
<feature type="domain" description="Ubiquitin-like" evidence="9">
    <location>
        <begin position="126"/>
        <end position="194"/>
    </location>
</feature>
<feature type="domain" description="Ubiquitin-like" evidence="9">
    <location>
        <begin position="1"/>
        <end position="73"/>
    </location>
</feature>
<comment type="subcellular location">
    <subcellularLocation>
        <location evidence="2">Cytoplasm</location>
    </subcellularLocation>
    <subcellularLocation>
        <location evidence="1">Nucleus</location>
    </subcellularLocation>
</comment>
<dbReference type="SMART" id="SM00213">
    <property type="entry name" value="UBQ"/>
    <property type="match status" value="3"/>
</dbReference>
<evidence type="ECO:0000313" key="10">
    <source>
        <dbReference type="EMBL" id="KZV94302.1"/>
    </source>
</evidence>
<name>A0A165J422_EXIGL</name>
<proteinExistence type="inferred from homology"/>
<keyword evidence="4" id="KW-0963">Cytoplasm</keyword>
<dbReference type="Proteomes" id="UP000077266">
    <property type="component" value="Unassembled WGS sequence"/>
</dbReference>
<dbReference type="PROSITE" id="PS50053">
    <property type="entry name" value="UBIQUITIN_2"/>
    <property type="match status" value="3"/>
</dbReference>
<dbReference type="Gene3D" id="3.10.20.90">
    <property type="entry name" value="Phosphatidylinositol 3-kinase Catalytic Subunit, Chain A, domain 1"/>
    <property type="match status" value="4"/>
</dbReference>
<dbReference type="STRING" id="1314781.A0A165J422"/>
<dbReference type="InterPro" id="IPR029071">
    <property type="entry name" value="Ubiquitin-like_domsf"/>
</dbReference>
<dbReference type="OrthoDB" id="428577at2759"/>
<dbReference type="SUPFAM" id="SSF54236">
    <property type="entry name" value="Ubiquitin-like"/>
    <property type="match status" value="3"/>
</dbReference>
<comment type="similarity">
    <text evidence="3">Belongs to the ubiquitin family.</text>
</comment>
<protein>
    <submittedName>
        <fullName evidence="10">Polyubiquitin protein</fullName>
    </submittedName>
</protein>
<dbReference type="AlphaFoldDB" id="A0A165J422"/>
<evidence type="ECO:0000259" key="9">
    <source>
        <dbReference type="PROSITE" id="PS50053"/>
    </source>
</evidence>
<feature type="domain" description="Ubiquitin-like" evidence="9">
    <location>
        <begin position="197"/>
        <end position="248"/>
    </location>
</feature>
<dbReference type="InterPro" id="IPR000626">
    <property type="entry name" value="Ubiquitin-like_dom"/>
</dbReference>
<keyword evidence="5" id="KW-1017">Isopeptide bond</keyword>
<keyword evidence="11" id="KW-1185">Reference proteome</keyword>
<keyword evidence="6" id="KW-0677">Repeat</keyword>
<evidence type="ECO:0000256" key="2">
    <source>
        <dbReference type="ARBA" id="ARBA00004496"/>
    </source>
</evidence>
<reference evidence="10 11" key="1">
    <citation type="journal article" date="2016" name="Mol. Biol. Evol.">
        <title>Comparative Genomics of Early-Diverging Mushroom-Forming Fungi Provides Insights into the Origins of Lignocellulose Decay Capabilities.</title>
        <authorList>
            <person name="Nagy L.G."/>
            <person name="Riley R."/>
            <person name="Tritt A."/>
            <person name="Adam C."/>
            <person name="Daum C."/>
            <person name="Floudas D."/>
            <person name="Sun H."/>
            <person name="Yadav J.S."/>
            <person name="Pangilinan J."/>
            <person name="Larsson K.H."/>
            <person name="Matsuura K."/>
            <person name="Barry K."/>
            <person name="Labutti K."/>
            <person name="Kuo R."/>
            <person name="Ohm R.A."/>
            <person name="Bhattacharya S.S."/>
            <person name="Shirouzu T."/>
            <person name="Yoshinaga Y."/>
            <person name="Martin F.M."/>
            <person name="Grigoriev I.V."/>
            <person name="Hibbett D.S."/>
        </authorList>
    </citation>
    <scope>NUCLEOTIDE SEQUENCE [LARGE SCALE GENOMIC DNA]</scope>
    <source>
        <strain evidence="10 11">HHB12029</strain>
    </source>
</reference>
<dbReference type="InParanoid" id="A0A165J422"/>
<evidence type="ECO:0000256" key="7">
    <source>
        <dbReference type="ARBA" id="ARBA00022843"/>
    </source>
</evidence>
<gene>
    <name evidence="10" type="ORF">EXIGLDRAFT_715632</name>
</gene>